<organism evidence="10 11">
    <name type="scientific">Branchiostoma floridae</name>
    <name type="common">Florida lancelet</name>
    <name type="synonym">Amphioxus</name>
    <dbReference type="NCBI Taxonomy" id="7739"/>
    <lineage>
        <taxon>Eukaryota</taxon>
        <taxon>Metazoa</taxon>
        <taxon>Chordata</taxon>
        <taxon>Cephalochordata</taxon>
        <taxon>Leptocardii</taxon>
        <taxon>Amphioxiformes</taxon>
        <taxon>Branchiostomatidae</taxon>
        <taxon>Branchiostoma</taxon>
    </lineage>
</organism>
<evidence type="ECO:0000256" key="3">
    <source>
        <dbReference type="ARBA" id="ARBA00022737"/>
    </source>
</evidence>
<dbReference type="Pfam" id="PF13855">
    <property type="entry name" value="LRR_8"/>
    <property type="match status" value="1"/>
</dbReference>
<dbReference type="SMART" id="SM00369">
    <property type="entry name" value="LRR_TYP"/>
    <property type="match status" value="4"/>
</dbReference>
<protein>
    <submittedName>
        <fullName evidence="11">Uncharacterized protein LOC118406954</fullName>
    </submittedName>
</protein>
<keyword evidence="7" id="KW-1133">Transmembrane helix</keyword>
<dbReference type="SMART" id="SM00409">
    <property type="entry name" value="IG"/>
    <property type="match status" value="1"/>
</dbReference>
<feature type="compositionally biased region" description="Acidic residues" evidence="6">
    <location>
        <begin position="462"/>
        <end position="471"/>
    </location>
</feature>
<sequence length="719" mass="80122">MAALEHVLILALSFVTLTNAESPCTRSRVLHHLMNCEDENLTTVPTGLPMDMETLDLRRNHIKTLLSNNFVNYSKLSNIYLSGNKVAEIHQDAFNGLTKLETLQLSDNFLRTFPCRALEELTALRTLKLDNNTIDLIPTNCTLPALTFIDLSNNNLQTLPESFCSFGETTKLSFDGNPWRCDDSLLPLLPCEQVSSRIKCTVPFNISGAILSTLSPNQLVHHADINVTITGRSTVLIGESVNLWCNVEGTLQGTLPWGKIQDADEKSFYREGHSLVLRDVSKADAGVYICEVSVGNTKAWGNVRLKVLAVETSFTTLQPTTVKPSEVTGTVATTKVPIAKTLTGKTAILITSIPEVNMTVQSRVAEGQDLGWQLIVIIFAAVFIALIVACLALMAWRKLRWGNNLQQYEGPIPIVVVDSPTPRDNSDGFFMEEEQLYEGEQYGSRQSVASYESYGNKHNNNGDDELSDEVDNPGSRGRLGVTRSIQDERYPKTQLEDEQEQLIDRSQSKERRSVESLRSGASSRTSRNSRRRNTRRRGEHDSRERVRKRPRDNADNVSASTQSSRLSTATRSSRGSRRSRRRQKPSSLVPDVLVTENEDNEGEDGVDGKAGTKKTIASERDLWSRWNPQRQSTSRRDVKSRAGGRAIATGRGAETFDLRNATPPEQAMNDSFELQDFSKTRPSKKQTSQRSLSDGKRSTRRPKRGREDDDSGKGSSKEI</sequence>
<accession>A0A9J7KAJ9</accession>
<keyword evidence="5" id="KW-0325">Glycoprotein</keyword>
<evidence type="ECO:0000313" key="11">
    <source>
        <dbReference type="RefSeq" id="XP_035663246.1"/>
    </source>
</evidence>
<dbReference type="RefSeq" id="XP_035663246.1">
    <property type="nucleotide sequence ID" value="XM_035807353.1"/>
</dbReference>
<keyword evidence="3" id="KW-0677">Repeat</keyword>
<name>A0A9J7KAJ9_BRAFL</name>
<dbReference type="OMA" id="MNCEDEN"/>
<keyword evidence="4" id="KW-1015">Disulfide bond</keyword>
<feature type="compositionally biased region" description="Low complexity" evidence="6">
    <location>
        <begin position="558"/>
        <end position="573"/>
    </location>
</feature>
<evidence type="ECO:0000256" key="2">
    <source>
        <dbReference type="ARBA" id="ARBA00022729"/>
    </source>
</evidence>
<dbReference type="GeneID" id="118406954"/>
<dbReference type="InterPro" id="IPR003599">
    <property type="entry name" value="Ig_sub"/>
</dbReference>
<dbReference type="Gene3D" id="3.80.10.10">
    <property type="entry name" value="Ribonuclease Inhibitor"/>
    <property type="match status" value="2"/>
</dbReference>
<dbReference type="InterPro" id="IPR013151">
    <property type="entry name" value="Immunoglobulin_dom"/>
</dbReference>
<dbReference type="InterPro" id="IPR007110">
    <property type="entry name" value="Ig-like_dom"/>
</dbReference>
<feature type="domain" description="Ig-like" evidence="9">
    <location>
        <begin position="216"/>
        <end position="293"/>
    </location>
</feature>
<feature type="compositionally biased region" description="Basic and acidic residues" evidence="6">
    <location>
        <begin position="502"/>
        <end position="515"/>
    </location>
</feature>
<evidence type="ECO:0000256" key="5">
    <source>
        <dbReference type="ARBA" id="ARBA00023180"/>
    </source>
</evidence>
<keyword evidence="7" id="KW-0472">Membrane</keyword>
<dbReference type="PANTHER" id="PTHR45842:SF12">
    <property type="entry name" value="KEKKON 5, ISOFORM A"/>
    <property type="match status" value="1"/>
</dbReference>
<feature type="compositionally biased region" description="Basic and acidic residues" evidence="6">
    <location>
        <begin position="705"/>
        <end position="719"/>
    </location>
</feature>
<keyword evidence="10" id="KW-1185">Reference proteome</keyword>
<dbReference type="SUPFAM" id="SSF48726">
    <property type="entry name" value="Immunoglobulin"/>
    <property type="match status" value="1"/>
</dbReference>
<feature type="compositionally biased region" description="Low complexity" evidence="6">
    <location>
        <begin position="641"/>
        <end position="653"/>
    </location>
</feature>
<dbReference type="InterPro" id="IPR003591">
    <property type="entry name" value="Leu-rich_rpt_typical-subtyp"/>
</dbReference>
<reference evidence="10" key="2">
    <citation type="journal article" date="2020" name="Nat. Ecol. Evol.">
        <title>Deeply conserved synteny resolves early events in vertebrate evolution.</title>
        <authorList>
            <person name="Simakov O."/>
            <person name="Marletaz F."/>
            <person name="Yue J.X."/>
            <person name="O'Connell B."/>
            <person name="Jenkins J."/>
            <person name="Brandt A."/>
            <person name="Calef R."/>
            <person name="Tung C.H."/>
            <person name="Huang T.K."/>
            <person name="Schmutz J."/>
            <person name="Satoh N."/>
            <person name="Yu J.K."/>
            <person name="Putnam N.H."/>
            <person name="Green R.E."/>
            <person name="Rokhsar D.S."/>
        </authorList>
    </citation>
    <scope>NUCLEOTIDE SEQUENCE [LARGE SCALE GENOMIC DNA]</scope>
    <source>
        <strain evidence="10">S238N-H82</strain>
    </source>
</reference>
<reference evidence="11" key="3">
    <citation type="submission" date="2025-08" db="UniProtKB">
        <authorList>
            <consortium name="RefSeq"/>
        </authorList>
    </citation>
    <scope>IDENTIFICATION</scope>
</reference>
<dbReference type="KEGG" id="bfo:118406954"/>
<feature type="region of interest" description="Disordered" evidence="6">
    <location>
        <begin position="452"/>
        <end position="719"/>
    </location>
</feature>
<proteinExistence type="predicted"/>
<keyword evidence="2 8" id="KW-0732">Signal</keyword>
<dbReference type="Pfam" id="PF00047">
    <property type="entry name" value="ig"/>
    <property type="match status" value="1"/>
</dbReference>
<dbReference type="InterPro" id="IPR036179">
    <property type="entry name" value="Ig-like_dom_sf"/>
</dbReference>
<dbReference type="Proteomes" id="UP000001554">
    <property type="component" value="Chromosome 19"/>
</dbReference>
<dbReference type="AlphaFoldDB" id="A0A9J7KAJ9"/>
<evidence type="ECO:0000256" key="1">
    <source>
        <dbReference type="ARBA" id="ARBA00022614"/>
    </source>
</evidence>
<keyword evidence="7" id="KW-0812">Transmembrane</keyword>
<dbReference type="PANTHER" id="PTHR45842">
    <property type="entry name" value="SYNAPTIC ADHESION-LIKE MOLECULE SALM"/>
    <property type="match status" value="1"/>
</dbReference>
<gene>
    <name evidence="11" type="primary">LOC118406954</name>
</gene>
<feature type="compositionally biased region" description="Basic residues" evidence="6">
    <location>
        <begin position="574"/>
        <end position="584"/>
    </location>
</feature>
<dbReference type="InterPro" id="IPR013783">
    <property type="entry name" value="Ig-like_fold"/>
</dbReference>
<dbReference type="PROSITE" id="PS50835">
    <property type="entry name" value="IG_LIKE"/>
    <property type="match status" value="1"/>
</dbReference>
<feature type="compositionally biased region" description="Basic and acidic residues" evidence="6">
    <location>
        <begin position="485"/>
        <end position="495"/>
    </location>
</feature>
<feature type="compositionally biased region" description="Acidic residues" evidence="6">
    <location>
        <begin position="596"/>
        <end position="605"/>
    </location>
</feature>
<dbReference type="OrthoDB" id="10043043at2759"/>
<dbReference type="Pfam" id="PF00560">
    <property type="entry name" value="LRR_1"/>
    <property type="match status" value="1"/>
</dbReference>
<evidence type="ECO:0000313" key="10">
    <source>
        <dbReference type="Proteomes" id="UP000001554"/>
    </source>
</evidence>
<dbReference type="InterPro" id="IPR050467">
    <property type="entry name" value="LRFN"/>
</dbReference>
<evidence type="ECO:0000256" key="6">
    <source>
        <dbReference type="SAM" id="MobiDB-lite"/>
    </source>
</evidence>
<keyword evidence="1" id="KW-0433">Leucine-rich repeat</keyword>
<dbReference type="Gene3D" id="2.60.40.10">
    <property type="entry name" value="Immunoglobulins"/>
    <property type="match status" value="1"/>
</dbReference>
<feature type="transmembrane region" description="Helical" evidence="7">
    <location>
        <begin position="370"/>
        <end position="396"/>
    </location>
</feature>
<feature type="chain" id="PRO_5039925378" evidence="8">
    <location>
        <begin position="21"/>
        <end position="719"/>
    </location>
</feature>
<reference evidence="11" key="1">
    <citation type="journal article" date="2016" name="Genome Biol. Evol.">
        <title>Conserved non-coding elements in the most distant genera of cephalochordates: the Goldilocks principle.</title>
        <authorList>
            <person name="Yue J.X."/>
            <person name="Kozmikova I."/>
            <person name="Ono H."/>
            <person name="Nossa C.W."/>
            <person name="Kozmik Z."/>
            <person name="Putnam N.H."/>
            <person name="Yu J.K."/>
            <person name="Holland L.Z."/>
        </authorList>
    </citation>
    <scope>NUCLEOTIDE SEQUENCE</scope>
</reference>
<dbReference type="InterPro" id="IPR001611">
    <property type="entry name" value="Leu-rich_rpt"/>
</dbReference>
<evidence type="ECO:0000256" key="4">
    <source>
        <dbReference type="ARBA" id="ARBA00023157"/>
    </source>
</evidence>
<dbReference type="InterPro" id="IPR032675">
    <property type="entry name" value="LRR_dom_sf"/>
</dbReference>
<evidence type="ECO:0000256" key="7">
    <source>
        <dbReference type="SAM" id="Phobius"/>
    </source>
</evidence>
<evidence type="ECO:0000259" key="9">
    <source>
        <dbReference type="PROSITE" id="PS50835"/>
    </source>
</evidence>
<feature type="signal peptide" evidence="8">
    <location>
        <begin position="1"/>
        <end position="20"/>
    </location>
</feature>
<dbReference type="SUPFAM" id="SSF52058">
    <property type="entry name" value="L domain-like"/>
    <property type="match status" value="1"/>
</dbReference>
<evidence type="ECO:0000256" key="8">
    <source>
        <dbReference type="SAM" id="SignalP"/>
    </source>
</evidence>